<dbReference type="PANTHER" id="PTHR35276:SF1">
    <property type="entry name" value="TRNA (MNM(5)S(2)U34)-METHYLTRANSFERASE, CHLOROPLASTIC"/>
    <property type="match status" value="1"/>
</dbReference>
<accession>A0A2K2FC74</accession>
<dbReference type="AlphaFoldDB" id="A0A2K2FC74"/>
<dbReference type="RefSeq" id="WP_103081951.1">
    <property type="nucleotide sequence ID" value="NZ_CP021850.1"/>
</dbReference>
<dbReference type="EMBL" id="NIOJ01000031">
    <property type="protein sequence ID" value="PNT98039.1"/>
    <property type="molecule type" value="Genomic_DNA"/>
</dbReference>
<dbReference type="OrthoDB" id="9792989at2"/>
<dbReference type="KEGG" id="cthd:CDO33_07200"/>
<dbReference type="Gene3D" id="3.40.50.150">
    <property type="entry name" value="Vaccinia Virus protein VP39"/>
    <property type="match status" value="1"/>
</dbReference>
<evidence type="ECO:0000313" key="2">
    <source>
        <dbReference type="Proteomes" id="UP000236151"/>
    </source>
</evidence>
<name>A0A2K2FC74_9CLOT</name>
<dbReference type="InterPro" id="IPR029063">
    <property type="entry name" value="SAM-dependent_MTases_sf"/>
</dbReference>
<dbReference type="GO" id="GO:0008168">
    <property type="term" value="F:methyltransferase activity"/>
    <property type="evidence" value="ECO:0007669"/>
    <property type="project" value="UniProtKB-KW"/>
</dbReference>
<comment type="caution">
    <text evidence="1">The sequence shown here is derived from an EMBL/GenBank/DDBJ whole genome shotgun (WGS) entry which is preliminary data.</text>
</comment>
<dbReference type="Proteomes" id="UP000236151">
    <property type="component" value="Unassembled WGS sequence"/>
</dbReference>
<reference evidence="1 2" key="1">
    <citation type="submission" date="2017-06" db="EMBL/GenBank/DDBJ databases">
        <title>Investigating the central metabolism of Clostridium thermosuccinogenes.</title>
        <authorList>
            <person name="Koendjbiharie J.G."/>
            <person name="van Kranenburg R."/>
        </authorList>
    </citation>
    <scope>NUCLEOTIDE SEQUENCE [LARGE SCALE GENOMIC DNA]</scope>
    <source>
        <strain evidence="1 2">DSM 5806</strain>
    </source>
</reference>
<keyword evidence="2" id="KW-1185">Reference proteome</keyword>
<dbReference type="InterPro" id="IPR010719">
    <property type="entry name" value="MnmM_MeTrfase"/>
</dbReference>
<organism evidence="1 2">
    <name type="scientific">Clostridium thermosuccinogenes</name>
    <dbReference type="NCBI Taxonomy" id="84032"/>
    <lineage>
        <taxon>Bacteria</taxon>
        <taxon>Bacillati</taxon>
        <taxon>Bacillota</taxon>
        <taxon>Clostridia</taxon>
        <taxon>Eubacteriales</taxon>
        <taxon>Clostridiaceae</taxon>
        <taxon>Clostridium</taxon>
    </lineage>
</organism>
<evidence type="ECO:0000313" key="1">
    <source>
        <dbReference type="EMBL" id="PNT98039.1"/>
    </source>
</evidence>
<dbReference type="Pfam" id="PF06962">
    <property type="entry name" value="rRNA_methylase"/>
    <property type="match status" value="1"/>
</dbReference>
<gene>
    <name evidence="1" type="ORF">CDQ84_11845</name>
</gene>
<dbReference type="SUPFAM" id="SSF53335">
    <property type="entry name" value="S-adenosyl-L-methionine-dependent methyltransferases"/>
    <property type="match status" value="1"/>
</dbReference>
<protein>
    <submittedName>
        <fullName evidence="1">SAM-dependent methyltransferase</fullName>
    </submittedName>
</protein>
<keyword evidence="1" id="KW-0489">Methyltransferase</keyword>
<proteinExistence type="predicted"/>
<dbReference type="GO" id="GO:0032259">
    <property type="term" value="P:methylation"/>
    <property type="evidence" value="ECO:0007669"/>
    <property type="project" value="UniProtKB-KW"/>
</dbReference>
<keyword evidence="1" id="KW-0808">Transferase</keyword>
<sequence length="192" mass="21271">MRNKDVIKNSLGQSHEIIEKVVKPGDVVIDATAGNGYDTVFLAKLVGETGRVYSFDIQEQAILNTRKKLEDLGLAGRVVQIKDGHQNMDLYVKEKVKAVMFNLGYLPGGDHSIGTKADTTIAAIKKALQLIQVNGIVTVVVYYGGDSGFDEKEAVMEFIKGIEFRQFNVMKTEFVNQPNCPPILVCMEKLFE</sequence>
<dbReference type="PANTHER" id="PTHR35276">
    <property type="entry name" value="S-ADENOSYL-L-METHIONINE-DEPENDENT METHYLTRANSFERASES SUPERFAMILY PROTEIN"/>
    <property type="match status" value="1"/>
</dbReference>